<protein>
    <submittedName>
        <fullName evidence="1">Transposase IS481 family protein</fullName>
    </submittedName>
</protein>
<dbReference type="AlphaFoldDB" id="A0A560KFM4"/>
<dbReference type="Proteomes" id="UP000315914">
    <property type="component" value="Unassembled WGS sequence"/>
</dbReference>
<dbReference type="Pfam" id="PF13565">
    <property type="entry name" value="HTH_32"/>
    <property type="match status" value="1"/>
</dbReference>
<feature type="non-terminal residue" evidence="1">
    <location>
        <position position="112"/>
    </location>
</feature>
<dbReference type="Gene3D" id="1.10.10.10">
    <property type="entry name" value="Winged helix-like DNA-binding domain superfamily/Winged helix DNA-binding domain"/>
    <property type="match status" value="1"/>
</dbReference>
<keyword evidence="2" id="KW-1185">Reference proteome</keyword>
<gene>
    <name evidence="1" type="ORF">FBZ95_1021118</name>
</gene>
<name>A0A560KFM4_9BRAD</name>
<proteinExistence type="predicted"/>
<organism evidence="1 2">
    <name type="scientific">Bradyrhizobium sacchari</name>
    <dbReference type="NCBI Taxonomy" id="1399419"/>
    <lineage>
        <taxon>Bacteria</taxon>
        <taxon>Pseudomonadati</taxon>
        <taxon>Pseudomonadota</taxon>
        <taxon>Alphaproteobacteria</taxon>
        <taxon>Hyphomicrobiales</taxon>
        <taxon>Nitrobacteraceae</taxon>
        <taxon>Bradyrhizobium</taxon>
    </lineage>
</organism>
<dbReference type="InterPro" id="IPR036388">
    <property type="entry name" value="WH-like_DNA-bd_sf"/>
</dbReference>
<reference evidence="1 2" key="1">
    <citation type="submission" date="2019-06" db="EMBL/GenBank/DDBJ databases">
        <title>Genomic Encyclopedia of Type Strains, Phase IV (KMG-V): Genome sequencing to study the core and pangenomes of soil and plant-associated prokaryotes.</title>
        <authorList>
            <person name="Whitman W."/>
        </authorList>
    </citation>
    <scope>NUCLEOTIDE SEQUENCE [LARGE SCALE GENOMIC DNA]</scope>
    <source>
        <strain evidence="1 2">BR 10556</strain>
    </source>
</reference>
<dbReference type="EMBL" id="VITW01000002">
    <property type="protein sequence ID" value="TWB81889.1"/>
    <property type="molecule type" value="Genomic_DNA"/>
</dbReference>
<dbReference type="InterPro" id="IPR009057">
    <property type="entry name" value="Homeodomain-like_sf"/>
</dbReference>
<comment type="caution">
    <text evidence="1">The sequence shown here is derived from an EMBL/GenBank/DDBJ whole genome shotgun (WGS) entry which is preliminary data.</text>
</comment>
<dbReference type="SUPFAM" id="SSF46689">
    <property type="entry name" value="Homeodomain-like"/>
    <property type="match status" value="1"/>
</dbReference>
<evidence type="ECO:0000313" key="2">
    <source>
        <dbReference type="Proteomes" id="UP000315914"/>
    </source>
</evidence>
<accession>A0A560KFM4</accession>
<evidence type="ECO:0000313" key="1">
    <source>
        <dbReference type="EMBL" id="TWB81889.1"/>
    </source>
</evidence>
<sequence length="112" mass="12805">MGWKETCAVDERMRFVLAAEKGEESFAALCRRFNVSRRVGYKWLGRYEEEGLAGLLDRSRAPRHHPQAIAPEIAERCLEVRRAHPTWGPVKVRAYLERAAPKTEWPVASTIG</sequence>